<feature type="compositionally biased region" description="Gly residues" evidence="1">
    <location>
        <begin position="61"/>
        <end position="71"/>
    </location>
</feature>
<reference evidence="3" key="1">
    <citation type="journal article" date="2015" name="Proc. Natl. Acad. Sci. U.S.A.">
        <title>Genome sequence of the Asian Tiger mosquito, Aedes albopictus, reveals insights into its biology, genetics, and evolution.</title>
        <authorList>
            <person name="Chen X.G."/>
            <person name="Jiang X."/>
            <person name="Gu J."/>
            <person name="Xu M."/>
            <person name="Wu Y."/>
            <person name="Deng Y."/>
            <person name="Zhang C."/>
            <person name="Bonizzoni M."/>
            <person name="Dermauw W."/>
            <person name="Vontas J."/>
            <person name="Armbruster P."/>
            <person name="Huang X."/>
            <person name="Yang Y."/>
            <person name="Zhang H."/>
            <person name="He W."/>
            <person name="Peng H."/>
            <person name="Liu Y."/>
            <person name="Wu K."/>
            <person name="Chen J."/>
            <person name="Lirakis M."/>
            <person name="Topalis P."/>
            <person name="Van Leeuwen T."/>
            <person name="Hall A.B."/>
            <person name="Jiang X."/>
            <person name="Thorpe C."/>
            <person name="Mueller R.L."/>
            <person name="Sun C."/>
            <person name="Waterhouse R.M."/>
            <person name="Yan G."/>
            <person name="Tu Z.J."/>
            <person name="Fang X."/>
            <person name="James A.A."/>
        </authorList>
    </citation>
    <scope>NUCLEOTIDE SEQUENCE [LARGE SCALE GENOMIC DNA]</scope>
    <source>
        <strain evidence="3">Foshan</strain>
    </source>
</reference>
<feature type="compositionally biased region" description="Low complexity" evidence="1">
    <location>
        <begin position="24"/>
        <end position="60"/>
    </location>
</feature>
<feature type="region of interest" description="Disordered" evidence="1">
    <location>
        <begin position="24"/>
        <end position="76"/>
    </location>
</feature>
<accession>A0ABM1ZBU6</accession>
<reference evidence="2" key="2">
    <citation type="submission" date="2025-05" db="UniProtKB">
        <authorList>
            <consortium name="EnsemblMetazoa"/>
        </authorList>
    </citation>
    <scope>IDENTIFICATION</scope>
    <source>
        <strain evidence="2">Foshan</strain>
    </source>
</reference>
<dbReference type="RefSeq" id="XP_062702833.1">
    <property type="nucleotide sequence ID" value="XM_062846849.1"/>
</dbReference>
<dbReference type="GeneID" id="109398466"/>
<dbReference type="Proteomes" id="UP000069940">
    <property type="component" value="Unassembled WGS sequence"/>
</dbReference>
<dbReference type="EnsemblMetazoa" id="AALFPA23_016999.R24817">
    <property type="protein sequence ID" value="AALFPA23_016999.P24817"/>
    <property type="gene ID" value="AALFPA23_016999"/>
</dbReference>
<evidence type="ECO:0000313" key="2">
    <source>
        <dbReference type="EnsemblMetazoa" id="AALFPA23_016999.P24817"/>
    </source>
</evidence>
<evidence type="ECO:0000256" key="1">
    <source>
        <dbReference type="SAM" id="MobiDB-lite"/>
    </source>
</evidence>
<protein>
    <recommendedName>
        <fullName evidence="4">Secreted protein</fullName>
    </recommendedName>
</protein>
<proteinExistence type="predicted"/>
<evidence type="ECO:0008006" key="4">
    <source>
        <dbReference type="Google" id="ProtNLM"/>
    </source>
</evidence>
<name>A0ABM1ZBU6_AEDAL</name>
<sequence>MSYQCKNCEREKDQNNNYVNATYAANANGTRGNRSASARSSGRNSNAGIGASGGSDNVNGSAGGCSNGGAAGSQMTGATQVTAKVMWGSVGAIKELREKEQAERNQVTRAGRRQ</sequence>
<keyword evidence="3" id="KW-1185">Reference proteome</keyword>
<organism evidence="2 3">
    <name type="scientific">Aedes albopictus</name>
    <name type="common">Asian tiger mosquito</name>
    <name type="synonym">Stegomyia albopicta</name>
    <dbReference type="NCBI Taxonomy" id="7160"/>
    <lineage>
        <taxon>Eukaryota</taxon>
        <taxon>Metazoa</taxon>
        <taxon>Ecdysozoa</taxon>
        <taxon>Arthropoda</taxon>
        <taxon>Hexapoda</taxon>
        <taxon>Insecta</taxon>
        <taxon>Pterygota</taxon>
        <taxon>Neoptera</taxon>
        <taxon>Endopterygota</taxon>
        <taxon>Diptera</taxon>
        <taxon>Nematocera</taxon>
        <taxon>Culicoidea</taxon>
        <taxon>Culicidae</taxon>
        <taxon>Culicinae</taxon>
        <taxon>Aedini</taxon>
        <taxon>Aedes</taxon>
        <taxon>Stegomyia</taxon>
    </lineage>
</organism>
<evidence type="ECO:0000313" key="3">
    <source>
        <dbReference type="Proteomes" id="UP000069940"/>
    </source>
</evidence>